<organism evidence="2 3">
    <name type="scientific">Strigops habroptila</name>
    <name type="common">Kakapo</name>
    <dbReference type="NCBI Taxonomy" id="2489341"/>
    <lineage>
        <taxon>Eukaryota</taxon>
        <taxon>Metazoa</taxon>
        <taxon>Chordata</taxon>
        <taxon>Craniata</taxon>
        <taxon>Vertebrata</taxon>
        <taxon>Euteleostomi</taxon>
        <taxon>Archelosauria</taxon>
        <taxon>Archosauria</taxon>
        <taxon>Dinosauria</taxon>
        <taxon>Saurischia</taxon>
        <taxon>Theropoda</taxon>
        <taxon>Coelurosauria</taxon>
        <taxon>Aves</taxon>
        <taxon>Neognathae</taxon>
        <taxon>Neoaves</taxon>
        <taxon>Telluraves</taxon>
        <taxon>Australaves</taxon>
        <taxon>Psittaciformes</taxon>
        <taxon>Psittacidae</taxon>
        <taxon>Strigops</taxon>
    </lineage>
</organism>
<evidence type="ECO:0000313" key="3">
    <source>
        <dbReference type="Proteomes" id="UP000472266"/>
    </source>
</evidence>
<feature type="region of interest" description="Disordered" evidence="1">
    <location>
        <begin position="1"/>
        <end position="25"/>
    </location>
</feature>
<evidence type="ECO:0000256" key="1">
    <source>
        <dbReference type="SAM" id="MobiDB-lite"/>
    </source>
</evidence>
<reference evidence="2" key="3">
    <citation type="submission" date="2025-09" db="UniProtKB">
        <authorList>
            <consortium name="Ensembl"/>
        </authorList>
    </citation>
    <scope>IDENTIFICATION</scope>
</reference>
<keyword evidence="3" id="KW-1185">Reference proteome</keyword>
<reference evidence="2 3" key="1">
    <citation type="submission" date="2019-11" db="EMBL/GenBank/DDBJ databases">
        <title>Strigops habroptila (kakapo) genome, bStrHab1, primary haplotype, v2.</title>
        <authorList>
            <person name="Jarvis E.D."/>
            <person name="Howard J."/>
            <person name="Rhie A."/>
            <person name="Phillippy A."/>
            <person name="Korlach J."/>
            <person name="Digby A."/>
            <person name="Iorns D."/>
            <person name="Eason D."/>
            <person name="Robertson B."/>
            <person name="Raemaekers T."/>
            <person name="Howe K."/>
            <person name="Lewin H."/>
            <person name="Damas J."/>
            <person name="Hastie A."/>
            <person name="Tracey A."/>
            <person name="Chow W."/>
            <person name="Fedrigo O."/>
        </authorList>
    </citation>
    <scope>NUCLEOTIDE SEQUENCE [LARGE SCALE GENOMIC DNA]</scope>
</reference>
<reference evidence="2" key="2">
    <citation type="submission" date="2025-08" db="UniProtKB">
        <authorList>
            <consortium name="Ensembl"/>
        </authorList>
    </citation>
    <scope>IDENTIFICATION</scope>
</reference>
<dbReference type="InParanoid" id="A0A672U142"/>
<dbReference type="Ensembl" id="ENSSHBT00005009382.1">
    <property type="protein sequence ID" value="ENSSHBP00005007803.1"/>
    <property type="gene ID" value="ENSSHBG00005006797.1"/>
</dbReference>
<dbReference type="Proteomes" id="UP000472266">
    <property type="component" value="Chromosome 11"/>
</dbReference>
<evidence type="ECO:0000313" key="2">
    <source>
        <dbReference type="Ensembl" id="ENSSHBP00005007803.1"/>
    </source>
</evidence>
<proteinExistence type="predicted"/>
<protein>
    <submittedName>
        <fullName evidence="2">Uncharacterized protein</fullName>
    </submittedName>
</protein>
<name>A0A672U142_STRHB</name>
<sequence>MGLSGDLLHTPPRKEGRKHQQQHLAQSTGWFPQVSQAPGACSEPGYGQPQLTVSDSSLGRDSERFLHIHLLYGRHNSVDLHYTLPNVIFPS</sequence>
<dbReference type="AlphaFoldDB" id="A0A672U142"/>
<accession>A0A672U142</accession>